<dbReference type="PANTHER" id="PTHR41373">
    <property type="entry name" value="DUF2156 DOMAIN-CONTAINING PROTEIN"/>
    <property type="match status" value="1"/>
</dbReference>
<dbReference type="InterPro" id="IPR024320">
    <property type="entry name" value="LPG_synthase_C"/>
</dbReference>
<gene>
    <name evidence="2" type="ORF">AR1Y2_1989</name>
</gene>
<keyword evidence="3" id="KW-1185">Reference proteome</keyword>
<evidence type="ECO:0000313" key="3">
    <source>
        <dbReference type="Proteomes" id="UP000298653"/>
    </source>
</evidence>
<dbReference type="EMBL" id="CP040058">
    <property type="protein sequence ID" value="QCP35443.1"/>
    <property type="molecule type" value="Genomic_DNA"/>
</dbReference>
<dbReference type="Pfam" id="PF09924">
    <property type="entry name" value="LPG_synthase_C"/>
    <property type="match status" value="1"/>
</dbReference>
<dbReference type="InterPro" id="IPR016181">
    <property type="entry name" value="Acyl_CoA_acyltransferase"/>
</dbReference>
<dbReference type="Proteomes" id="UP000298653">
    <property type="component" value="Chromosome"/>
</dbReference>
<evidence type="ECO:0000259" key="1">
    <source>
        <dbReference type="Pfam" id="PF09924"/>
    </source>
</evidence>
<dbReference type="KEGG" id="arf:AR1Y2_1989"/>
<protein>
    <recommendedName>
        <fullName evidence="1">Phosphatidylglycerol lysyltransferase C-terminal domain-containing protein</fullName>
    </recommendedName>
</protein>
<accession>A0A4P8IHG6</accession>
<dbReference type="SUPFAM" id="SSF55729">
    <property type="entry name" value="Acyl-CoA N-acyltransferases (Nat)"/>
    <property type="match status" value="2"/>
</dbReference>
<dbReference type="Gene3D" id="3.40.630.30">
    <property type="match status" value="1"/>
</dbReference>
<evidence type="ECO:0000313" key="2">
    <source>
        <dbReference type="EMBL" id="QCP35443.1"/>
    </source>
</evidence>
<feature type="domain" description="Phosphatidylglycerol lysyltransferase C-terminal" evidence="1">
    <location>
        <begin position="22"/>
        <end position="288"/>
    </location>
</feature>
<dbReference type="PANTHER" id="PTHR41373:SF1">
    <property type="entry name" value="PHOSPHATIDYLGLYCEROL LYSYLTRANSFERASE C-TERMINAL DOMAIN-CONTAINING PROTEIN"/>
    <property type="match status" value="1"/>
</dbReference>
<dbReference type="PIRSF" id="PIRSF018688">
    <property type="entry name" value="UCP018688"/>
    <property type="match status" value="1"/>
</dbReference>
<sequence>MDFKTPQLEDKEMLDEYFKKVNYRSADFSAATLILWKDHYHMSYAMAENMLIIRSDDESGCTFSYPIGDGDAKKAVEAVMEYCKEQGIPFAMHGILKETEEKMKEMFGDIFTVEYDRDLFDYIYERESLATLKGKKLHGKRNHINRFKENHEWSYESLNDENALEALTMLMEWKMANEATEQEDSDKHEEICAAKNALMYYKELDLKGGILRSDGKIIAFAIGEGTTDDTFVVHFEKAFGEIQGAYPMINQQFILHEAMDYEYINREEDLGEEGLRKAKLSYRPSELLEKGLLKYK</sequence>
<reference evidence="2 3" key="1">
    <citation type="submission" date="2019-05" db="EMBL/GenBank/DDBJ databases">
        <title>Complete genome sequencing of Anaerostipes rhamnosivorans.</title>
        <authorList>
            <person name="Bui T.P.N."/>
            <person name="de Vos W.M."/>
        </authorList>
    </citation>
    <scope>NUCLEOTIDE SEQUENCE [LARGE SCALE GENOMIC DNA]</scope>
    <source>
        <strain evidence="2 3">1y2</strain>
    </source>
</reference>
<dbReference type="OrthoDB" id="9765580at2"/>
<dbReference type="InterPro" id="IPR016732">
    <property type="entry name" value="UCP018688"/>
</dbReference>
<proteinExistence type="predicted"/>
<organism evidence="2 3">
    <name type="scientific">Anaerostipes rhamnosivorans</name>
    <dbReference type="NCBI Taxonomy" id="1229621"/>
    <lineage>
        <taxon>Bacteria</taxon>
        <taxon>Bacillati</taxon>
        <taxon>Bacillota</taxon>
        <taxon>Clostridia</taxon>
        <taxon>Lachnospirales</taxon>
        <taxon>Lachnospiraceae</taxon>
        <taxon>Anaerostipes</taxon>
    </lineage>
</organism>
<dbReference type="RefSeq" id="WP_137328825.1">
    <property type="nucleotide sequence ID" value="NZ_CP040058.1"/>
</dbReference>
<dbReference type="AlphaFoldDB" id="A0A4P8IHG6"/>
<name>A0A4P8IHG6_9FIRM</name>